<keyword evidence="1" id="KW-0507">mRNA processing</keyword>
<dbReference type="SUPFAM" id="SSF57756">
    <property type="entry name" value="Retrovirus zinc finger-like domains"/>
    <property type="match status" value="1"/>
</dbReference>
<dbReference type="GO" id="GO:0003676">
    <property type="term" value="F:nucleic acid binding"/>
    <property type="evidence" value="ECO:0007669"/>
    <property type="project" value="InterPro"/>
</dbReference>
<dbReference type="Gene3D" id="4.10.60.10">
    <property type="entry name" value="Zinc finger, CCHC-type"/>
    <property type="match status" value="1"/>
</dbReference>
<evidence type="ECO:0000313" key="6">
    <source>
        <dbReference type="Proteomes" id="UP000565441"/>
    </source>
</evidence>
<keyword evidence="2" id="KW-0479">Metal-binding</keyword>
<dbReference type="PANTHER" id="PTHR15503">
    <property type="entry name" value="LDOC1 RELATED"/>
    <property type="match status" value="1"/>
</dbReference>
<dbReference type="Proteomes" id="UP000565441">
    <property type="component" value="Unassembled WGS sequence"/>
</dbReference>
<name>A0A8H5HHZ5_9AGAR</name>
<reference evidence="5 6" key="1">
    <citation type="journal article" date="2020" name="ISME J.">
        <title>Uncovering the hidden diversity of litter-decomposition mechanisms in mushroom-forming fungi.</title>
        <authorList>
            <person name="Floudas D."/>
            <person name="Bentzer J."/>
            <person name="Ahren D."/>
            <person name="Johansson T."/>
            <person name="Persson P."/>
            <person name="Tunlid A."/>
        </authorList>
    </citation>
    <scope>NUCLEOTIDE SEQUENCE [LARGE SCALE GENOMIC DNA]</scope>
    <source>
        <strain evidence="5 6">CBS 661.87</strain>
    </source>
</reference>
<keyword evidence="2" id="KW-0863">Zinc-finger</keyword>
<dbReference type="InterPro" id="IPR036875">
    <property type="entry name" value="Znf_CCHC_sf"/>
</dbReference>
<dbReference type="GO" id="GO:0006397">
    <property type="term" value="P:mRNA processing"/>
    <property type="evidence" value="ECO:0007669"/>
    <property type="project" value="UniProtKB-KW"/>
</dbReference>
<dbReference type="OrthoDB" id="3026227at2759"/>
<feature type="compositionally biased region" description="Polar residues" evidence="3">
    <location>
        <begin position="9"/>
        <end position="22"/>
    </location>
</feature>
<evidence type="ECO:0000256" key="3">
    <source>
        <dbReference type="SAM" id="MobiDB-lite"/>
    </source>
</evidence>
<dbReference type="GO" id="GO:0008270">
    <property type="term" value="F:zinc ion binding"/>
    <property type="evidence" value="ECO:0007669"/>
    <property type="project" value="UniProtKB-KW"/>
</dbReference>
<proteinExistence type="predicted"/>
<dbReference type="InterPro" id="IPR032567">
    <property type="entry name" value="RTL1-rel"/>
</dbReference>
<gene>
    <name evidence="5" type="ORF">D9615_003636</name>
</gene>
<accession>A0A8H5HHZ5</accession>
<dbReference type="AlphaFoldDB" id="A0A8H5HHZ5"/>
<keyword evidence="6" id="KW-1185">Reference proteome</keyword>
<evidence type="ECO:0000256" key="1">
    <source>
        <dbReference type="ARBA" id="ARBA00022664"/>
    </source>
</evidence>
<feature type="domain" description="CCHC-type" evidence="4">
    <location>
        <begin position="342"/>
        <end position="357"/>
    </location>
</feature>
<dbReference type="PROSITE" id="PS50158">
    <property type="entry name" value="ZF_CCHC"/>
    <property type="match status" value="1"/>
</dbReference>
<dbReference type="PANTHER" id="PTHR15503:SF22">
    <property type="entry name" value="TRANSPOSON TY3-I GAG POLYPROTEIN"/>
    <property type="match status" value="1"/>
</dbReference>
<feature type="region of interest" description="Disordered" evidence="3">
    <location>
        <begin position="277"/>
        <end position="333"/>
    </location>
</feature>
<feature type="compositionally biased region" description="Polar residues" evidence="3">
    <location>
        <begin position="42"/>
        <end position="58"/>
    </location>
</feature>
<protein>
    <recommendedName>
        <fullName evidence="4">CCHC-type domain-containing protein</fullName>
    </recommendedName>
</protein>
<dbReference type="EMBL" id="JAACJP010000006">
    <property type="protein sequence ID" value="KAF5383866.1"/>
    <property type="molecule type" value="Genomic_DNA"/>
</dbReference>
<evidence type="ECO:0000259" key="4">
    <source>
        <dbReference type="PROSITE" id="PS50158"/>
    </source>
</evidence>
<evidence type="ECO:0000313" key="5">
    <source>
        <dbReference type="EMBL" id="KAF5383866.1"/>
    </source>
</evidence>
<sequence>MPPPVNTAPLPTTYPSFPQTQPDPAVAAYIEQLERRAENAERQLQQQSHTFHTPQHFTSRPHSMAHSSHHSSPRRPLPTPPLQMQHQGSYKHPKFATPPKFSGRMADAQSFANACRLYIGGMPEQFANPRSTVYWILSYMQDDMAAEWRDNLIEELYQAEQVRGEPLFKTVEEFWNLFMADFGDPDLQSTKILRLRTMTQGTKTMDQHVQDFKNAARGSGYVGTPLVEEFKRSINKALREKLSNAETPPVTIQQWYTRTIASDRQWRKTKAEEQLYAGYGTGHSKKTGTGSTSSQPQGNRSQTWRTGTQQTQTQQNIPTNPAPARDPNAMDVDRNKRGPIICYKCRRPGHMAKDCRSRMDVRNMSYEEIINYCKGKMETQGFPNGDK</sequence>
<organism evidence="5 6">
    <name type="scientific">Tricholomella constricta</name>
    <dbReference type="NCBI Taxonomy" id="117010"/>
    <lineage>
        <taxon>Eukaryota</taxon>
        <taxon>Fungi</taxon>
        <taxon>Dikarya</taxon>
        <taxon>Basidiomycota</taxon>
        <taxon>Agaricomycotina</taxon>
        <taxon>Agaricomycetes</taxon>
        <taxon>Agaricomycetidae</taxon>
        <taxon>Agaricales</taxon>
        <taxon>Tricholomatineae</taxon>
        <taxon>Lyophyllaceae</taxon>
        <taxon>Tricholomella</taxon>
    </lineage>
</organism>
<dbReference type="Pfam" id="PF00098">
    <property type="entry name" value="zf-CCHC"/>
    <property type="match status" value="1"/>
</dbReference>
<feature type="region of interest" description="Disordered" evidence="3">
    <location>
        <begin position="37"/>
        <end position="91"/>
    </location>
</feature>
<keyword evidence="2" id="KW-0862">Zinc</keyword>
<feature type="region of interest" description="Disordered" evidence="3">
    <location>
        <begin position="1"/>
        <end position="22"/>
    </location>
</feature>
<comment type="caution">
    <text evidence="5">The sequence shown here is derived from an EMBL/GenBank/DDBJ whole genome shotgun (WGS) entry which is preliminary data.</text>
</comment>
<dbReference type="InterPro" id="IPR001878">
    <property type="entry name" value="Znf_CCHC"/>
</dbReference>
<evidence type="ECO:0000256" key="2">
    <source>
        <dbReference type="PROSITE-ProRule" id="PRU00047"/>
    </source>
</evidence>
<dbReference type="SMART" id="SM00343">
    <property type="entry name" value="ZnF_C2HC"/>
    <property type="match status" value="1"/>
</dbReference>
<feature type="compositionally biased region" description="Low complexity" evidence="3">
    <location>
        <begin position="302"/>
        <end position="319"/>
    </location>
</feature>